<feature type="transmembrane region" description="Helical" evidence="1">
    <location>
        <begin position="46"/>
        <end position="64"/>
    </location>
</feature>
<keyword evidence="3" id="KW-1185">Reference proteome</keyword>
<keyword evidence="1" id="KW-0472">Membrane</keyword>
<keyword evidence="1" id="KW-0812">Transmembrane</keyword>
<proteinExistence type="predicted"/>
<accession>A0A927EBU0</accession>
<gene>
    <name evidence="2" type="ORF">IED13_22140</name>
</gene>
<organism evidence="2 3">
    <name type="scientific">Bosea spartocytisi</name>
    <dbReference type="NCBI Taxonomy" id="2773451"/>
    <lineage>
        <taxon>Bacteria</taxon>
        <taxon>Pseudomonadati</taxon>
        <taxon>Pseudomonadota</taxon>
        <taxon>Alphaproteobacteria</taxon>
        <taxon>Hyphomicrobiales</taxon>
        <taxon>Boseaceae</taxon>
        <taxon>Bosea</taxon>
    </lineage>
</organism>
<dbReference type="AlphaFoldDB" id="A0A927EBU0"/>
<keyword evidence="1" id="KW-1133">Transmembrane helix</keyword>
<dbReference type="EMBL" id="JACXWY010000018">
    <property type="protein sequence ID" value="MBD3848406.1"/>
    <property type="molecule type" value="Genomic_DNA"/>
</dbReference>
<comment type="caution">
    <text evidence="2">The sequence shown here is derived from an EMBL/GenBank/DDBJ whole genome shotgun (WGS) entry which is preliminary data.</text>
</comment>
<reference evidence="2" key="1">
    <citation type="submission" date="2020-09" db="EMBL/GenBank/DDBJ databases">
        <title>Bosea spartocytisi sp. nov. a root nodule endophyte of Spartocytisus supranubius in the high mountain ecosystem fo the Teide National Park (Canary Islands, Spain).</title>
        <authorList>
            <person name="Pulido-Suarez L."/>
            <person name="Peix A."/>
            <person name="Igual J.M."/>
            <person name="Socas-Perez N."/>
            <person name="Velazquez E."/>
            <person name="Flores-Felix J.D."/>
            <person name="Leon-Barrios M."/>
        </authorList>
    </citation>
    <scope>NUCLEOTIDE SEQUENCE</scope>
    <source>
        <strain evidence="2">SSUT16</strain>
    </source>
</reference>
<sequence>MRSMRVRPPVTVPIRMPSVRDIPPPANDNRPVEQETVASLLIGRSLLIIGVLVAAGLMLGWAGWLGRAVWRTLH</sequence>
<name>A0A927EBU0_9HYPH</name>
<dbReference type="RefSeq" id="WP_191125488.1">
    <property type="nucleotide sequence ID" value="NZ_JACXWY010000018.1"/>
</dbReference>
<dbReference type="Proteomes" id="UP000619295">
    <property type="component" value="Unassembled WGS sequence"/>
</dbReference>
<evidence type="ECO:0000256" key="1">
    <source>
        <dbReference type="SAM" id="Phobius"/>
    </source>
</evidence>
<evidence type="ECO:0000313" key="3">
    <source>
        <dbReference type="Proteomes" id="UP000619295"/>
    </source>
</evidence>
<evidence type="ECO:0000313" key="2">
    <source>
        <dbReference type="EMBL" id="MBD3848406.1"/>
    </source>
</evidence>
<protein>
    <submittedName>
        <fullName evidence="2">Uncharacterized protein</fullName>
    </submittedName>
</protein>